<dbReference type="AlphaFoldDB" id="A0A248JPR7"/>
<dbReference type="GO" id="GO:0016787">
    <property type="term" value="F:hydrolase activity"/>
    <property type="evidence" value="ECO:0007669"/>
    <property type="project" value="UniProtKB-KW"/>
</dbReference>
<reference evidence="1 2" key="1">
    <citation type="submission" date="2017-06" db="EMBL/GenBank/DDBJ databases">
        <title>Complete genome sequence of Nitrospirillum amazonense strain CBAmC, an endophytic nitrogen-fixing and plant growth-promoting bacterium, isolated from sugarcane.</title>
        <authorList>
            <person name="Schwab S."/>
            <person name="dos Santos Teixeira K.R."/>
            <person name="Simoes Araujo J.L."/>
            <person name="Soares Vidal M."/>
            <person name="Borges de Freitas H.R."/>
            <person name="Rivello Crivelaro A.L."/>
            <person name="Bueno de Camargo Nunes A."/>
            <person name="dos Santos C.M."/>
            <person name="Palmeira da Silva Rosa D."/>
            <person name="da Silva Padilha D."/>
            <person name="da Silva E."/>
            <person name="Araujo Terra L."/>
            <person name="Soares Mendes V."/>
            <person name="Farinelli L."/>
            <person name="Magalhaes Cruz L."/>
            <person name="Baldani J.I."/>
        </authorList>
    </citation>
    <scope>NUCLEOTIDE SEQUENCE [LARGE SCALE GENOMIC DNA]</scope>
    <source>
        <strain evidence="1 2">CBAmC</strain>
    </source>
</reference>
<dbReference type="InterPro" id="IPR011227">
    <property type="entry name" value="UCP029730"/>
</dbReference>
<keyword evidence="2" id="KW-1185">Reference proteome</keyword>
<name>A0A248JPR7_9PROT</name>
<dbReference type="PIRSF" id="PIRSF029730">
    <property type="entry name" value="UCP029730"/>
    <property type="match status" value="1"/>
</dbReference>
<organism evidence="1 2">
    <name type="scientific">Nitrospirillum viridazoti CBAmc</name>
    <dbReference type="NCBI Taxonomy" id="1441467"/>
    <lineage>
        <taxon>Bacteria</taxon>
        <taxon>Pseudomonadati</taxon>
        <taxon>Pseudomonadota</taxon>
        <taxon>Alphaproteobacteria</taxon>
        <taxon>Rhodospirillales</taxon>
        <taxon>Azospirillaceae</taxon>
        <taxon>Nitrospirillum</taxon>
        <taxon>Nitrospirillum viridazoti</taxon>
    </lineage>
</organism>
<accession>A0A248JPR7</accession>
<dbReference type="RefSeq" id="WP_088870980.1">
    <property type="nucleotide sequence ID" value="NZ_CP022110.1"/>
</dbReference>
<gene>
    <name evidence="1" type="ORF">Y958_03915</name>
</gene>
<dbReference type="Proteomes" id="UP000197153">
    <property type="component" value="Chromosome 1"/>
</dbReference>
<dbReference type="Pfam" id="PF05013">
    <property type="entry name" value="FGase"/>
    <property type="match status" value="1"/>
</dbReference>
<proteinExistence type="predicted"/>
<dbReference type="KEGG" id="nao:Y958_03915"/>
<sequence length="268" mass="28404">MDTLASPAALLTPDEPPAVTVVNPQGPAPVVLLCEHAARRVPARLGTLGVPAADMERHIAWDIGAEAVTRALARRLDAPAVIAGYSRLVVDLNRPLDSATLMPAVSDGTPILANQALTDADRQARLDALFHPYHATVATCVDAKRAAGQVPAIISVHSFTPVMNGFQRPWHLGVLWDQDGRLPLPLLELLRALPGVVVGDNVPYSGRDGHGYTLKTHSTRPGLPGVLIEIRQDLIGDAVGVEHWSALLAQALGQLIGRPDIHHVLAGA</sequence>
<keyword evidence="1" id="KW-0378">Hydrolase</keyword>
<dbReference type="Gene3D" id="3.40.630.40">
    <property type="entry name" value="Zn-dependent exopeptidases"/>
    <property type="match status" value="1"/>
</dbReference>
<dbReference type="InterPro" id="IPR007709">
    <property type="entry name" value="N-FG_amidohydro"/>
</dbReference>
<dbReference type="SUPFAM" id="SSF53187">
    <property type="entry name" value="Zn-dependent exopeptidases"/>
    <property type="match status" value="1"/>
</dbReference>
<evidence type="ECO:0000313" key="1">
    <source>
        <dbReference type="EMBL" id="ASG20068.1"/>
    </source>
</evidence>
<evidence type="ECO:0000313" key="2">
    <source>
        <dbReference type="Proteomes" id="UP000197153"/>
    </source>
</evidence>
<dbReference type="EMBL" id="CP022110">
    <property type="protein sequence ID" value="ASG20068.1"/>
    <property type="molecule type" value="Genomic_DNA"/>
</dbReference>
<protein>
    <submittedName>
        <fullName evidence="1">N-formylglutamate amidohydrolase</fullName>
    </submittedName>
</protein>